<evidence type="ECO:0000259" key="5">
    <source>
        <dbReference type="PROSITE" id="PS50931"/>
    </source>
</evidence>
<name>A0ABS2HHS5_9VIBR</name>
<dbReference type="InterPro" id="IPR036388">
    <property type="entry name" value="WH-like_DNA-bd_sf"/>
</dbReference>
<dbReference type="PRINTS" id="PR00039">
    <property type="entry name" value="HTHLYSR"/>
</dbReference>
<keyword evidence="3" id="KW-0238">DNA-binding</keyword>
<dbReference type="Pfam" id="PF03466">
    <property type="entry name" value="LysR_substrate"/>
    <property type="match status" value="1"/>
</dbReference>
<evidence type="ECO:0000256" key="1">
    <source>
        <dbReference type="ARBA" id="ARBA00009437"/>
    </source>
</evidence>
<dbReference type="PROSITE" id="PS50931">
    <property type="entry name" value="HTH_LYSR"/>
    <property type="match status" value="1"/>
</dbReference>
<dbReference type="SUPFAM" id="SSF53850">
    <property type="entry name" value="Periplasmic binding protein-like II"/>
    <property type="match status" value="1"/>
</dbReference>
<dbReference type="Gene3D" id="3.40.190.10">
    <property type="entry name" value="Periplasmic binding protein-like II"/>
    <property type="match status" value="2"/>
</dbReference>
<keyword evidence="7" id="KW-1185">Reference proteome</keyword>
<dbReference type="Gene3D" id="1.10.10.10">
    <property type="entry name" value="Winged helix-like DNA-binding domain superfamily/Winged helix DNA-binding domain"/>
    <property type="match status" value="1"/>
</dbReference>
<dbReference type="PANTHER" id="PTHR30537">
    <property type="entry name" value="HTH-TYPE TRANSCRIPTIONAL REGULATOR"/>
    <property type="match status" value="1"/>
</dbReference>
<evidence type="ECO:0000256" key="2">
    <source>
        <dbReference type="ARBA" id="ARBA00023015"/>
    </source>
</evidence>
<organism evidence="6 7">
    <name type="scientific">Vibrio ulleungensis</name>
    <dbReference type="NCBI Taxonomy" id="2807619"/>
    <lineage>
        <taxon>Bacteria</taxon>
        <taxon>Pseudomonadati</taxon>
        <taxon>Pseudomonadota</taxon>
        <taxon>Gammaproteobacteria</taxon>
        <taxon>Vibrionales</taxon>
        <taxon>Vibrionaceae</taxon>
        <taxon>Vibrio</taxon>
    </lineage>
</organism>
<comment type="similarity">
    <text evidence="1">Belongs to the LysR transcriptional regulatory family.</text>
</comment>
<dbReference type="Pfam" id="PF00126">
    <property type="entry name" value="HTH_1"/>
    <property type="match status" value="1"/>
</dbReference>
<keyword evidence="4" id="KW-0804">Transcription</keyword>
<evidence type="ECO:0000313" key="6">
    <source>
        <dbReference type="EMBL" id="MBM7037090.1"/>
    </source>
</evidence>
<protein>
    <submittedName>
        <fullName evidence="6">LysR family transcriptional regulator</fullName>
    </submittedName>
</protein>
<evidence type="ECO:0000313" key="7">
    <source>
        <dbReference type="Proteomes" id="UP000809621"/>
    </source>
</evidence>
<dbReference type="Proteomes" id="UP000809621">
    <property type="component" value="Unassembled WGS sequence"/>
</dbReference>
<dbReference type="InterPro" id="IPR036390">
    <property type="entry name" value="WH_DNA-bd_sf"/>
</dbReference>
<proteinExistence type="inferred from homology"/>
<dbReference type="EMBL" id="JAFEUM010000004">
    <property type="protein sequence ID" value="MBM7037090.1"/>
    <property type="molecule type" value="Genomic_DNA"/>
</dbReference>
<dbReference type="SUPFAM" id="SSF46785">
    <property type="entry name" value="Winged helix' DNA-binding domain"/>
    <property type="match status" value="1"/>
</dbReference>
<dbReference type="CDD" id="cd08432">
    <property type="entry name" value="PBP2_GcdR_TrpI_HvrB_AmpR_like"/>
    <property type="match status" value="1"/>
</dbReference>
<reference evidence="6 7" key="1">
    <citation type="submission" date="2021-02" db="EMBL/GenBank/DDBJ databases">
        <authorList>
            <person name="Park J.-S."/>
        </authorList>
    </citation>
    <scope>NUCLEOTIDE SEQUENCE [LARGE SCALE GENOMIC DNA]</scope>
    <source>
        <strain evidence="6 7">188UL20-2</strain>
    </source>
</reference>
<evidence type="ECO:0000256" key="3">
    <source>
        <dbReference type="ARBA" id="ARBA00023125"/>
    </source>
</evidence>
<dbReference type="RefSeq" id="WP_205158645.1">
    <property type="nucleotide sequence ID" value="NZ_JAFEUM010000004.1"/>
</dbReference>
<gene>
    <name evidence="6" type="ORF">JQC93_11810</name>
</gene>
<keyword evidence="2" id="KW-0805">Transcription regulation</keyword>
<sequence>MKERLPPLQGLYYFFVAAEHRSFKQAAEQLFVSAAAISQQIRQLEEWLGCELFIRQHRQVTLTTEGELLLESAKLGFGHLQDGVRKLNSDPNPNRLSISTHPTFAQHWLIPRISSFRTQHPNLSLLIDPKNELVNFQDGLIDVCVRYGHGVYENLDSHWLMNEILYPVCHPNYQRQHGIYTLNDLVRAELIEDVLPDMNWEIWFDMLDKEKSPSPIRYDGSQFVMEGVLASQGVALVKHSLAQRFINEGKLVRIDNYAVQSRYSYFLCAPKGYFRYQKITAFHNWIADQVDNFCVTDREQINLRELPQQQAGLFKLPV</sequence>
<comment type="caution">
    <text evidence="6">The sequence shown here is derived from an EMBL/GenBank/DDBJ whole genome shotgun (WGS) entry which is preliminary data.</text>
</comment>
<evidence type="ECO:0000256" key="4">
    <source>
        <dbReference type="ARBA" id="ARBA00023163"/>
    </source>
</evidence>
<dbReference type="InterPro" id="IPR005119">
    <property type="entry name" value="LysR_subst-bd"/>
</dbReference>
<accession>A0ABS2HHS5</accession>
<feature type="domain" description="HTH lysR-type" evidence="5">
    <location>
        <begin position="6"/>
        <end position="63"/>
    </location>
</feature>
<dbReference type="PANTHER" id="PTHR30537:SF74">
    <property type="entry name" value="HTH-TYPE TRANSCRIPTIONAL REGULATOR TRPI"/>
    <property type="match status" value="1"/>
</dbReference>
<dbReference type="InterPro" id="IPR000847">
    <property type="entry name" value="LysR_HTH_N"/>
</dbReference>
<dbReference type="InterPro" id="IPR058163">
    <property type="entry name" value="LysR-type_TF_proteobact-type"/>
</dbReference>